<dbReference type="Proteomes" id="UP000499080">
    <property type="component" value="Unassembled WGS sequence"/>
</dbReference>
<proteinExistence type="predicted"/>
<protein>
    <recommendedName>
        <fullName evidence="4">Prokineticin domain-containing protein</fullName>
    </recommendedName>
</protein>
<evidence type="ECO:0000256" key="1">
    <source>
        <dbReference type="SAM" id="MobiDB-lite"/>
    </source>
</evidence>
<comment type="caution">
    <text evidence="2">The sequence shown here is derived from an EMBL/GenBank/DDBJ whole genome shotgun (WGS) entry which is preliminary data.</text>
</comment>
<organism evidence="2 3">
    <name type="scientific">Araneus ventricosus</name>
    <name type="common">Orbweaver spider</name>
    <name type="synonym">Epeira ventricosa</name>
    <dbReference type="NCBI Taxonomy" id="182803"/>
    <lineage>
        <taxon>Eukaryota</taxon>
        <taxon>Metazoa</taxon>
        <taxon>Ecdysozoa</taxon>
        <taxon>Arthropoda</taxon>
        <taxon>Chelicerata</taxon>
        <taxon>Arachnida</taxon>
        <taxon>Araneae</taxon>
        <taxon>Araneomorphae</taxon>
        <taxon>Entelegynae</taxon>
        <taxon>Araneoidea</taxon>
        <taxon>Araneidae</taxon>
        <taxon>Araneus</taxon>
    </lineage>
</organism>
<sequence>MCDFHLQVVEVTAPPPDPPPRDRRPPRPIRPPRPPRPNRGTRPPRPIRPQPKLCDTAEDCEADQCCVQFGPFFFRKGRCVKLSSEGNCCSPEELAENGKYIRHCPCAEGLHCDAKKVVETKIGKVRINDRCVKPGPSTVQPDEETTDSGSNQSEET</sequence>
<reference evidence="2 3" key="1">
    <citation type="journal article" date="2019" name="Sci. Rep.">
        <title>Orb-weaving spider Araneus ventricosus genome elucidates the spidroin gene catalogue.</title>
        <authorList>
            <person name="Kono N."/>
            <person name="Nakamura H."/>
            <person name="Ohtoshi R."/>
            <person name="Moran D.A.P."/>
            <person name="Shinohara A."/>
            <person name="Yoshida Y."/>
            <person name="Fujiwara M."/>
            <person name="Mori M."/>
            <person name="Tomita M."/>
            <person name="Arakawa K."/>
        </authorList>
    </citation>
    <scope>NUCLEOTIDE SEQUENCE [LARGE SCALE GENOMIC DNA]</scope>
</reference>
<accession>A0A4Y2JLJ5</accession>
<dbReference type="EMBL" id="BGPR01003611">
    <property type="protein sequence ID" value="GBM90338.1"/>
    <property type="molecule type" value="Genomic_DNA"/>
</dbReference>
<evidence type="ECO:0000313" key="3">
    <source>
        <dbReference type="Proteomes" id="UP000499080"/>
    </source>
</evidence>
<keyword evidence="3" id="KW-1185">Reference proteome</keyword>
<dbReference type="OrthoDB" id="6435808at2759"/>
<feature type="compositionally biased region" description="Pro residues" evidence="1">
    <location>
        <begin position="28"/>
        <end position="49"/>
    </location>
</feature>
<evidence type="ECO:0008006" key="4">
    <source>
        <dbReference type="Google" id="ProtNLM"/>
    </source>
</evidence>
<feature type="region of interest" description="Disordered" evidence="1">
    <location>
        <begin position="129"/>
        <end position="156"/>
    </location>
</feature>
<feature type="region of interest" description="Disordered" evidence="1">
    <location>
        <begin position="1"/>
        <end position="52"/>
    </location>
</feature>
<gene>
    <name evidence="2" type="ORF">AVEN_218520_1</name>
</gene>
<name>A0A4Y2JLJ5_ARAVE</name>
<dbReference type="AlphaFoldDB" id="A0A4Y2JLJ5"/>
<evidence type="ECO:0000313" key="2">
    <source>
        <dbReference type="EMBL" id="GBM90338.1"/>
    </source>
</evidence>
<dbReference type="Gene3D" id="2.10.80.10">
    <property type="entry name" value="Lipase, subunit A"/>
    <property type="match status" value="1"/>
</dbReference>
<feature type="compositionally biased region" description="Polar residues" evidence="1">
    <location>
        <begin position="147"/>
        <end position="156"/>
    </location>
</feature>